<reference evidence="1 2" key="1">
    <citation type="journal article" date="2024" name="G3 (Bethesda)">
        <title>Genome assembly of Hibiscus sabdariffa L. provides insights into metabolisms of medicinal natural products.</title>
        <authorList>
            <person name="Kim T."/>
        </authorList>
    </citation>
    <scope>NUCLEOTIDE SEQUENCE [LARGE SCALE GENOMIC DNA]</scope>
    <source>
        <strain evidence="1">TK-2024</strain>
        <tissue evidence="1">Old leaves</tissue>
    </source>
</reference>
<gene>
    <name evidence="1" type="ORF">V6N11_018682</name>
</gene>
<sequence>MGVAGADVGVWAGLGCAVGSSAGSSDGTGASAAGTVGAGGGTGSATGGVAWRWAASSGMTVCSGTASVRSIFCWDIIRKNEVPLYEHVPQLSLGSSCGWLTVPGFLPVVFHSVSSKQRLSLMVSRSASSSAAINWNPPAFDFNDVVSGGVVGVELSYPVEPVIKEEPLFLLNVLGSNNIVVTCSGSYSLESAGIPSAEEEVARNGLPRMIGACSSASQSKIKKSAGNMNLSTRTRMSSIFPSGCTYERSANCSITVVGLASQCQASGRQIWALD</sequence>
<evidence type="ECO:0000313" key="1">
    <source>
        <dbReference type="EMBL" id="KAK9003785.1"/>
    </source>
</evidence>
<name>A0ABR2QTB7_9ROSI</name>
<comment type="caution">
    <text evidence="1">The sequence shown here is derived from an EMBL/GenBank/DDBJ whole genome shotgun (WGS) entry which is preliminary data.</text>
</comment>
<dbReference type="Proteomes" id="UP001396334">
    <property type="component" value="Unassembled WGS sequence"/>
</dbReference>
<evidence type="ECO:0000313" key="2">
    <source>
        <dbReference type="Proteomes" id="UP001396334"/>
    </source>
</evidence>
<organism evidence="1 2">
    <name type="scientific">Hibiscus sabdariffa</name>
    <name type="common">roselle</name>
    <dbReference type="NCBI Taxonomy" id="183260"/>
    <lineage>
        <taxon>Eukaryota</taxon>
        <taxon>Viridiplantae</taxon>
        <taxon>Streptophyta</taxon>
        <taxon>Embryophyta</taxon>
        <taxon>Tracheophyta</taxon>
        <taxon>Spermatophyta</taxon>
        <taxon>Magnoliopsida</taxon>
        <taxon>eudicotyledons</taxon>
        <taxon>Gunneridae</taxon>
        <taxon>Pentapetalae</taxon>
        <taxon>rosids</taxon>
        <taxon>malvids</taxon>
        <taxon>Malvales</taxon>
        <taxon>Malvaceae</taxon>
        <taxon>Malvoideae</taxon>
        <taxon>Hibiscus</taxon>
    </lineage>
</organism>
<proteinExistence type="predicted"/>
<dbReference type="EMBL" id="JBBPBN010000032">
    <property type="protein sequence ID" value="KAK9003785.1"/>
    <property type="molecule type" value="Genomic_DNA"/>
</dbReference>
<protein>
    <submittedName>
        <fullName evidence="1">Uncharacterized protein</fullName>
    </submittedName>
</protein>
<accession>A0ABR2QTB7</accession>
<keyword evidence="2" id="KW-1185">Reference proteome</keyword>